<evidence type="ECO:0000256" key="6">
    <source>
        <dbReference type="ARBA" id="ARBA00023136"/>
    </source>
</evidence>
<dbReference type="PANTHER" id="PTHR11334:SF29">
    <property type="entry name" value="MAS-RELATED G-PROTEIN COUPLED RECEPTOR MEMBER X2"/>
    <property type="match status" value="1"/>
</dbReference>
<keyword evidence="4 10" id="KW-1133">Transmembrane helix</keyword>
<evidence type="ECO:0000256" key="3">
    <source>
        <dbReference type="ARBA" id="ARBA00022692"/>
    </source>
</evidence>
<evidence type="ECO:0000256" key="7">
    <source>
        <dbReference type="ARBA" id="ARBA00023170"/>
    </source>
</evidence>
<dbReference type="InterPro" id="IPR000276">
    <property type="entry name" value="GPCR_Rhodpsn"/>
</dbReference>
<feature type="transmembrane region" description="Helical" evidence="10">
    <location>
        <begin position="34"/>
        <end position="59"/>
    </location>
</feature>
<keyword evidence="7 9" id="KW-0675">Receptor</keyword>
<feature type="non-terminal residue" evidence="12">
    <location>
        <position position="140"/>
    </location>
</feature>
<dbReference type="InterPro" id="IPR026234">
    <property type="entry name" value="MRGPCRFAMILY"/>
</dbReference>
<dbReference type="GO" id="GO:0005886">
    <property type="term" value="C:plasma membrane"/>
    <property type="evidence" value="ECO:0007669"/>
    <property type="project" value="UniProtKB-SubCell"/>
</dbReference>
<name>A0A7K8NVK9_CASCA</name>
<evidence type="ECO:0000313" key="13">
    <source>
        <dbReference type="Proteomes" id="UP000524187"/>
    </source>
</evidence>
<evidence type="ECO:0000256" key="5">
    <source>
        <dbReference type="ARBA" id="ARBA00023040"/>
    </source>
</evidence>
<dbReference type="PRINTS" id="PR02108">
    <property type="entry name" value="MRGPCRFAMILY"/>
</dbReference>
<feature type="non-terminal residue" evidence="12">
    <location>
        <position position="1"/>
    </location>
</feature>
<evidence type="ECO:0000256" key="10">
    <source>
        <dbReference type="SAM" id="Phobius"/>
    </source>
</evidence>
<comment type="similarity">
    <text evidence="9">Belongs to the G-protein coupled receptor 1 family.</text>
</comment>
<keyword evidence="13" id="KW-1185">Reference proteome</keyword>
<dbReference type="PRINTS" id="PR00237">
    <property type="entry name" value="GPCRRHODOPSN"/>
</dbReference>
<dbReference type="Proteomes" id="UP000524187">
    <property type="component" value="Unassembled WGS sequence"/>
</dbReference>
<dbReference type="SUPFAM" id="SSF81321">
    <property type="entry name" value="Family A G protein-coupled receptor-like"/>
    <property type="match status" value="1"/>
</dbReference>
<keyword evidence="2" id="KW-1003">Cell membrane</keyword>
<dbReference type="EMBL" id="VWPT01000437">
    <property type="protein sequence ID" value="NXE57329.1"/>
    <property type="molecule type" value="Genomic_DNA"/>
</dbReference>
<evidence type="ECO:0000256" key="4">
    <source>
        <dbReference type="ARBA" id="ARBA00022989"/>
    </source>
</evidence>
<evidence type="ECO:0000256" key="8">
    <source>
        <dbReference type="ARBA" id="ARBA00023224"/>
    </source>
</evidence>
<evidence type="ECO:0000256" key="9">
    <source>
        <dbReference type="RuleBase" id="RU000688"/>
    </source>
</evidence>
<evidence type="ECO:0000259" key="11">
    <source>
        <dbReference type="PROSITE" id="PS50262"/>
    </source>
</evidence>
<dbReference type="InterPro" id="IPR017452">
    <property type="entry name" value="GPCR_Rhodpsn_7TM"/>
</dbReference>
<evidence type="ECO:0000256" key="2">
    <source>
        <dbReference type="ARBA" id="ARBA00022475"/>
    </source>
</evidence>
<feature type="transmembrane region" description="Helical" evidence="10">
    <location>
        <begin position="108"/>
        <end position="128"/>
    </location>
</feature>
<dbReference type="PROSITE" id="PS00237">
    <property type="entry name" value="G_PROTEIN_RECEP_F1_1"/>
    <property type="match status" value="1"/>
</dbReference>
<keyword evidence="5 9" id="KW-0297">G-protein coupled receptor</keyword>
<reference evidence="12 13" key="1">
    <citation type="submission" date="2019-09" db="EMBL/GenBank/DDBJ databases">
        <title>Bird 10,000 Genomes (B10K) Project - Family phase.</title>
        <authorList>
            <person name="Zhang G."/>
        </authorList>
    </citation>
    <scope>NUCLEOTIDE SEQUENCE [LARGE SCALE GENOMIC DNA]</scope>
    <source>
        <strain evidence="12">B10K-LSUMZ-50683</strain>
        <tissue evidence="12">Muscle</tissue>
    </source>
</reference>
<dbReference type="PANTHER" id="PTHR11334">
    <property type="entry name" value="MAS-RELATED G-PROTEIN COUPLED RECEPTOR"/>
    <property type="match status" value="1"/>
</dbReference>
<feature type="transmembrane region" description="Helical" evidence="10">
    <location>
        <begin position="71"/>
        <end position="96"/>
    </location>
</feature>
<sequence length="140" mass="15785">DTNTTALSLSYMATGYTDSMENTEILCTVEHTGIMIFAGVCMGISLCGLVGNGMVVWFLGFQMKKSPFTVYILNLAITDFSLLLFLLVILSPYIIIEISCSPLYNYIFPKYLLMDLILLWYFTSMYLLTAMSMERCLSVL</sequence>
<evidence type="ECO:0000313" key="12">
    <source>
        <dbReference type="EMBL" id="NXE57329.1"/>
    </source>
</evidence>
<comment type="caution">
    <text evidence="12">The sequence shown here is derived from an EMBL/GenBank/DDBJ whole genome shotgun (WGS) entry which is preliminary data.</text>
</comment>
<dbReference type="Gene3D" id="1.20.1070.10">
    <property type="entry name" value="Rhodopsin 7-helix transmembrane proteins"/>
    <property type="match status" value="1"/>
</dbReference>
<accession>A0A7K8NVK9</accession>
<gene>
    <name evidence="12" type="primary">Mrgprd</name>
    <name evidence="12" type="ORF">CASCAS_R15355</name>
</gene>
<evidence type="ECO:0000256" key="1">
    <source>
        <dbReference type="ARBA" id="ARBA00004651"/>
    </source>
</evidence>
<proteinExistence type="inferred from homology"/>
<keyword evidence="6 10" id="KW-0472">Membrane</keyword>
<keyword evidence="8 9" id="KW-0807">Transducer</keyword>
<protein>
    <submittedName>
        <fullName evidence="12">MRGRD protein</fullName>
    </submittedName>
</protein>
<keyword evidence="3 9" id="KW-0812">Transmembrane</keyword>
<dbReference type="GO" id="GO:0004930">
    <property type="term" value="F:G protein-coupled receptor activity"/>
    <property type="evidence" value="ECO:0007669"/>
    <property type="project" value="UniProtKB-KW"/>
</dbReference>
<dbReference type="AlphaFoldDB" id="A0A7K8NVK9"/>
<dbReference type="PROSITE" id="PS50262">
    <property type="entry name" value="G_PROTEIN_RECEP_F1_2"/>
    <property type="match status" value="1"/>
</dbReference>
<feature type="domain" description="G-protein coupled receptors family 1 profile" evidence="11">
    <location>
        <begin position="51"/>
        <end position="140"/>
    </location>
</feature>
<organism evidence="12 13">
    <name type="scientific">Casuarius casuarius</name>
    <name type="common">Southern cassowary</name>
    <name type="synonym">Struthio casuarius</name>
    <dbReference type="NCBI Taxonomy" id="8787"/>
    <lineage>
        <taxon>Eukaryota</taxon>
        <taxon>Metazoa</taxon>
        <taxon>Chordata</taxon>
        <taxon>Craniata</taxon>
        <taxon>Vertebrata</taxon>
        <taxon>Euteleostomi</taxon>
        <taxon>Archelosauria</taxon>
        <taxon>Archosauria</taxon>
        <taxon>Dinosauria</taxon>
        <taxon>Saurischia</taxon>
        <taxon>Theropoda</taxon>
        <taxon>Coelurosauria</taxon>
        <taxon>Aves</taxon>
        <taxon>Palaeognathae</taxon>
        <taxon>Casuariiformes</taxon>
        <taxon>Casuariidae</taxon>
        <taxon>Casuarius</taxon>
    </lineage>
</organism>
<comment type="subcellular location">
    <subcellularLocation>
        <location evidence="1">Cell membrane</location>
        <topology evidence="1">Multi-pass membrane protein</topology>
    </subcellularLocation>
</comment>